<evidence type="ECO:0000259" key="1">
    <source>
        <dbReference type="PROSITE" id="PS50853"/>
    </source>
</evidence>
<protein>
    <recommendedName>
        <fullName evidence="1">Fibronectin type-III domain-containing protein</fullName>
    </recommendedName>
</protein>
<dbReference type="SUPFAM" id="SSF49265">
    <property type="entry name" value="Fibronectin type III"/>
    <property type="match status" value="1"/>
</dbReference>
<reference evidence="2 3" key="1">
    <citation type="submission" date="2018-06" db="EMBL/GenBank/DDBJ databases">
        <title>Spirosoma sp. HMF3257 Genome sequencing and assembly.</title>
        <authorList>
            <person name="Kang H."/>
            <person name="Cha I."/>
            <person name="Kim H."/>
            <person name="Kang J."/>
            <person name="Joh K."/>
        </authorList>
    </citation>
    <scope>NUCLEOTIDE SEQUENCE [LARGE SCALE GENOMIC DNA]</scope>
    <source>
        <strain evidence="2 3">HMF3257</strain>
    </source>
</reference>
<sequence length="171" mass="19258">MFDYDQIKLTWAALSATAVTVVIERATNPNGPFTEIKQQPASLTTYVDMGLQEFTTYYYRIKAVNTAGSSNYSNVATARVEEVIIAVEDELETHTTLFVSQRSLHVMTNWFTTAQTTLYIQTANGQIVLTDNRNVRPADRWDYNLDSLPTGLYIITIVADGRKLAKRILLP</sequence>
<dbReference type="CDD" id="cd00063">
    <property type="entry name" value="FN3"/>
    <property type="match status" value="1"/>
</dbReference>
<feature type="domain" description="Fibronectin type-III" evidence="1">
    <location>
        <begin position="1"/>
        <end position="83"/>
    </location>
</feature>
<comment type="caution">
    <text evidence="2">The sequence shown here is derived from an EMBL/GenBank/DDBJ whole genome shotgun (WGS) entry which is preliminary data.</text>
</comment>
<dbReference type="AlphaFoldDB" id="A0A327NNA0"/>
<evidence type="ECO:0000313" key="3">
    <source>
        <dbReference type="Proteomes" id="UP000249016"/>
    </source>
</evidence>
<name>A0A327NNA0_9BACT</name>
<evidence type="ECO:0000313" key="2">
    <source>
        <dbReference type="EMBL" id="RAI75869.1"/>
    </source>
</evidence>
<dbReference type="EMBL" id="QLII01000001">
    <property type="protein sequence ID" value="RAI75869.1"/>
    <property type="molecule type" value="Genomic_DNA"/>
</dbReference>
<accession>A0A327NNA0</accession>
<dbReference type="Gene3D" id="2.60.40.10">
    <property type="entry name" value="Immunoglobulins"/>
    <property type="match status" value="1"/>
</dbReference>
<keyword evidence="3" id="KW-1185">Reference proteome</keyword>
<organism evidence="2 3">
    <name type="scientific">Spirosoma telluris</name>
    <dbReference type="NCBI Taxonomy" id="2183553"/>
    <lineage>
        <taxon>Bacteria</taxon>
        <taxon>Pseudomonadati</taxon>
        <taxon>Bacteroidota</taxon>
        <taxon>Cytophagia</taxon>
        <taxon>Cytophagales</taxon>
        <taxon>Cytophagaceae</taxon>
        <taxon>Spirosoma</taxon>
    </lineage>
</organism>
<proteinExistence type="predicted"/>
<dbReference type="InterPro" id="IPR003961">
    <property type="entry name" value="FN3_dom"/>
</dbReference>
<dbReference type="Proteomes" id="UP000249016">
    <property type="component" value="Unassembled WGS sequence"/>
</dbReference>
<dbReference type="PROSITE" id="PS50853">
    <property type="entry name" value="FN3"/>
    <property type="match status" value="1"/>
</dbReference>
<dbReference type="InterPro" id="IPR036116">
    <property type="entry name" value="FN3_sf"/>
</dbReference>
<gene>
    <name evidence="2" type="ORF">HMF3257_19965</name>
</gene>
<dbReference type="InterPro" id="IPR013783">
    <property type="entry name" value="Ig-like_fold"/>
</dbReference>